<dbReference type="AlphaFoldDB" id="A0A512N676"/>
<protein>
    <submittedName>
        <fullName evidence="2">5,6-dimethylbenzimidazole synthase</fullName>
    </submittedName>
</protein>
<dbReference type="InterPro" id="IPR000415">
    <property type="entry name" value="Nitroreductase-like"/>
</dbReference>
<sequence length="211" mass="23741">MKPSFDPAFRAQFRELVLWRRDVRRFRRDPVPRERIDALIEIATHAPSVGLSQPWRFVHIESPERRTAVIKSFTGANERALAGYSGEKQETYASLKLEGLKEAPVHLAVLSDDGTHTGSGLGQQTMPETLHYSVVAAIQTLWLAARADGIGMGWVSILDPAAVTKALDVPKNWSLVAYLCLGLPAEEHLDPELERHHWEQRTDLKDVVFTR</sequence>
<evidence type="ECO:0000313" key="3">
    <source>
        <dbReference type="Proteomes" id="UP000321058"/>
    </source>
</evidence>
<dbReference type="EMBL" id="BKAJ01000031">
    <property type="protein sequence ID" value="GEP54490.1"/>
    <property type="molecule type" value="Genomic_DNA"/>
</dbReference>
<dbReference type="PANTHER" id="PTHR23026">
    <property type="entry name" value="NADPH NITROREDUCTASE"/>
    <property type="match status" value="1"/>
</dbReference>
<feature type="domain" description="Nitroreductase" evidence="1">
    <location>
        <begin position="18"/>
        <end position="182"/>
    </location>
</feature>
<accession>A0A512N676</accession>
<evidence type="ECO:0000259" key="1">
    <source>
        <dbReference type="Pfam" id="PF00881"/>
    </source>
</evidence>
<comment type="caution">
    <text evidence="2">The sequence shown here is derived from an EMBL/GenBank/DDBJ whole genome shotgun (WGS) entry which is preliminary data.</text>
</comment>
<dbReference type="Pfam" id="PF00881">
    <property type="entry name" value="Nitroreductase"/>
    <property type="match status" value="1"/>
</dbReference>
<dbReference type="SUPFAM" id="SSF55469">
    <property type="entry name" value="FMN-dependent nitroreductase-like"/>
    <property type="match status" value="1"/>
</dbReference>
<dbReference type="GO" id="GO:0016491">
    <property type="term" value="F:oxidoreductase activity"/>
    <property type="evidence" value="ECO:0007669"/>
    <property type="project" value="InterPro"/>
</dbReference>
<dbReference type="InterPro" id="IPR029479">
    <property type="entry name" value="Nitroreductase"/>
</dbReference>
<dbReference type="OrthoDB" id="9773807at2"/>
<gene>
    <name evidence="2" type="ORF">RSO01_16560</name>
</gene>
<dbReference type="Proteomes" id="UP000321058">
    <property type="component" value="Unassembled WGS sequence"/>
</dbReference>
<dbReference type="PANTHER" id="PTHR23026:SF123">
    <property type="entry name" value="NAD(P)H NITROREDUCTASE RV3131-RELATED"/>
    <property type="match status" value="1"/>
</dbReference>
<evidence type="ECO:0000313" key="2">
    <source>
        <dbReference type="EMBL" id="GEP54490.1"/>
    </source>
</evidence>
<name>A0A512N676_9HYPH</name>
<organism evidence="2 3">
    <name type="scientific">Reyranella soli</name>
    <dbReference type="NCBI Taxonomy" id="1230389"/>
    <lineage>
        <taxon>Bacteria</taxon>
        <taxon>Pseudomonadati</taxon>
        <taxon>Pseudomonadota</taxon>
        <taxon>Alphaproteobacteria</taxon>
        <taxon>Hyphomicrobiales</taxon>
        <taxon>Reyranellaceae</taxon>
        <taxon>Reyranella</taxon>
    </lineage>
</organism>
<dbReference type="RefSeq" id="WP_147148087.1">
    <property type="nucleotide sequence ID" value="NZ_BKAJ01000031.1"/>
</dbReference>
<dbReference type="InterPro" id="IPR050627">
    <property type="entry name" value="Nitroreductase/BluB"/>
</dbReference>
<dbReference type="NCBIfam" id="TIGR02476">
    <property type="entry name" value="BluB"/>
    <property type="match status" value="1"/>
</dbReference>
<proteinExistence type="predicted"/>
<keyword evidence="3" id="KW-1185">Reference proteome</keyword>
<reference evidence="2 3" key="1">
    <citation type="submission" date="2019-07" db="EMBL/GenBank/DDBJ databases">
        <title>Whole genome shotgun sequence of Reyranella soli NBRC 108950.</title>
        <authorList>
            <person name="Hosoyama A."/>
            <person name="Uohara A."/>
            <person name="Ohji S."/>
            <person name="Ichikawa N."/>
        </authorList>
    </citation>
    <scope>NUCLEOTIDE SEQUENCE [LARGE SCALE GENOMIC DNA]</scope>
    <source>
        <strain evidence="2 3">NBRC 108950</strain>
    </source>
</reference>
<dbReference type="Gene3D" id="3.40.109.10">
    <property type="entry name" value="NADH Oxidase"/>
    <property type="match status" value="1"/>
</dbReference>
<dbReference type="InterPro" id="IPR012825">
    <property type="entry name" value="BluB"/>
</dbReference>